<accession>A0A2A2D5H0</accession>
<organism evidence="2 3">
    <name type="scientific">Streptomyces albireticuli</name>
    <dbReference type="NCBI Taxonomy" id="1940"/>
    <lineage>
        <taxon>Bacteria</taxon>
        <taxon>Bacillati</taxon>
        <taxon>Actinomycetota</taxon>
        <taxon>Actinomycetes</taxon>
        <taxon>Kitasatosporales</taxon>
        <taxon>Streptomycetaceae</taxon>
        <taxon>Streptomyces</taxon>
    </lineage>
</organism>
<dbReference type="EMBL" id="NSJV01000345">
    <property type="protein sequence ID" value="PAU47693.1"/>
    <property type="molecule type" value="Genomic_DNA"/>
</dbReference>
<gene>
    <name evidence="2" type="ORF">CK936_17385</name>
</gene>
<evidence type="ECO:0000313" key="2">
    <source>
        <dbReference type="EMBL" id="PAU47693.1"/>
    </source>
</evidence>
<keyword evidence="3" id="KW-1185">Reference proteome</keyword>
<sequence length="127" mass="13361">MGTGLGSGGGDEGAASRSAPSGTGTEVKIASCCRRSSLTRSGCVPGRRPSAWSLRAASWAHLLDGVWNRTAKACPERRSRQAESTALRPLLRPQLLDQWTLSLSQPMSAVEAALTPSVYLPSGHCKV</sequence>
<comment type="caution">
    <text evidence="2">The sequence shown here is derived from an EMBL/GenBank/DDBJ whole genome shotgun (WGS) entry which is preliminary data.</text>
</comment>
<evidence type="ECO:0000256" key="1">
    <source>
        <dbReference type="SAM" id="MobiDB-lite"/>
    </source>
</evidence>
<evidence type="ECO:0000313" key="3">
    <source>
        <dbReference type="Proteomes" id="UP000218944"/>
    </source>
</evidence>
<protein>
    <submittedName>
        <fullName evidence="2">Uncharacterized protein</fullName>
    </submittedName>
</protein>
<feature type="compositionally biased region" description="Gly residues" evidence="1">
    <location>
        <begin position="1"/>
        <end position="12"/>
    </location>
</feature>
<dbReference type="Proteomes" id="UP000218944">
    <property type="component" value="Unassembled WGS sequence"/>
</dbReference>
<proteinExistence type="predicted"/>
<dbReference type="AlphaFoldDB" id="A0A2A2D5H0"/>
<feature type="region of interest" description="Disordered" evidence="1">
    <location>
        <begin position="1"/>
        <end position="26"/>
    </location>
</feature>
<name>A0A2A2D5H0_9ACTN</name>
<reference evidence="2 3" key="1">
    <citation type="submission" date="2017-08" db="EMBL/GenBank/DDBJ databases">
        <title>Genome sequence of Streptomyces albireticuli NRRL B-1670.</title>
        <authorList>
            <person name="Graham D.E."/>
            <person name="Mahan K.M."/>
            <person name="Klingeman D.M."/>
            <person name="Hettich R.L."/>
            <person name="Parry R.J."/>
            <person name="Spain J.C."/>
        </authorList>
    </citation>
    <scope>NUCLEOTIDE SEQUENCE [LARGE SCALE GENOMIC DNA]</scope>
    <source>
        <strain evidence="2 3">NRRL B-1670</strain>
    </source>
</reference>